<evidence type="ECO:0008006" key="4">
    <source>
        <dbReference type="Google" id="ProtNLM"/>
    </source>
</evidence>
<gene>
    <name evidence="2" type="ORF">JI741_05395</name>
</gene>
<name>A0ABS1KMI1_9BACT</name>
<dbReference type="EMBL" id="JAERRB010000001">
    <property type="protein sequence ID" value="MBL0740641.1"/>
    <property type="molecule type" value="Genomic_DNA"/>
</dbReference>
<dbReference type="RefSeq" id="WP_202007964.1">
    <property type="nucleotide sequence ID" value="NZ_JAERRB010000001.1"/>
</dbReference>
<sequence length="61" mass="7093">MTRSYLVTLAFVVSGLILKMPFVQKLGSFEEISPSLFWLGWAVPLYVYEIIRGQRELRLKT</sequence>
<keyword evidence="1" id="KW-0812">Transmembrane</keyword>
<evidence type="ECO:0000313" key="2">
    <source>
        <dbReference type="EMBL" id="MBL0740641.1"/>
    </source>
</evidence>
<accession>A0ABS1KMI1</accession>
<comment type="caution">
    <text evidence="2">The sequence shown here is derived from an EMBL/GenBank/DDBJ whole genome shotgun (WGS) entry which is preliminary data.</text>
</comment>
<organism evidence="2 3">
    <name type="scientific">Chryseolinea lacunae</name>
    <dbReference type="NCBI Taxonomy" id="2801331"/>
    <lineage>
        <taxon>Bacteria</taxon>
        <taxon>Pseudomonadati</taxon>
        <taxon>Bacteroidota</taxon>
        <taxon>Cytophagia</taxon>
        <taxon>Cytophagales</taxon>
        <taxon>Fulvivirgaceae</taxon>
        <taxon>Chryseolinea</taxon>
    </lineage>
</organism>
<keyword evidence="1" id="KW-0472">Membrane</keyword>
<reference evidence="2 3" key="1">
    <citation type="submission" date="2021-01" db="EMBL/GenBank/DDBJ databases">
        <title>Chryseolinea sp. Jin1 Genome sequencing and assembly.</title>
        <authorList>
            <person name="Kim I."/>
        </authorList>
    </citation>
    <scope>NUCLEOTIDE SEQUENCE [LARGE SCALE GENOMIC DNA]</scope>
    <source>
        <strain evidence="2 3">Jin1</strain>
    </source>
</reference>
<proteinExistence type="predicted"/>
<dbReference type="Proteomes" id="UP000613030">
    <property type="component" value="Unassembled WGS sequence"/>
</dbReference>
<keyword evidence="3" id="KW-1185">Reference proteome</keyword>
<evidence type="ECO:0000313" key="3">
    <source>
        <dbReference type="Proteomes" id="UP000613030"/>
    </source>
</evidence>
<feature type="transmembrane region" description="Helical" evidence="1">
    <location>
        <begin position="35"/>
        <end position="51"/>
    </location>
</feature>
<evidence type="ECO:0000256" key="1">
    <source>
        <dbReference type="SAM" id="Phobius"/>
    </source>
</evidence>
<keyword evidence="1" id="KW-1133">Transmembrane helix</keyword>
<protein>
    <recommendedName>
        <fullName evidence="4">Cation-transporting P-type ATPase C-terminal domain-containing protein</fullName>
    </recommendedName>
</protein>